<keyword evidence="13" id="KW-0175">Coiled coil</keyword>
<dbReference type="PROSITE" id="PS50222">
    <property type="entry name" value="EF_HAND_2"/>
    <property type="match status" value="2"/>
</dbReference>
<dbReference type="CDD" id="cd00051">
    <property type="entry name" value="EFh"/>
    <property type="match status" value="1"/>
</dbReference>
<dbReference type="Pfam" id="PF08726">
    <property type="entry name" value="EFhand_Ca_insen"/>
    <property type="match status" value="1"/>
</dbReference>
<evidence type="ECO:0000256" key="9">
    <source>
        <dbReference type="ARBA" id="ARBA00022737"/>
    </source>
</evidence>
<dbReference type="InterPro" id="IPR011992">
    <property type="entry name" value="EF-hand-dom_pair"/>
</dbReference>
<reference evidence="16" key="1">
    <citation type="journal article" date="2017" name="bioRxiv">
        <title>Comparative analysis of the genomes of Stylophora pistillata and Acropora digitifera provides evidence for extensive differences between species of corals.</title>
        <authorList>
            <person name="Voolstra C.R."/>
            <person name="Li Y."/>
            <person name="Liew Y.J."/>
            <person name="Baumgarten S."/>
            <person name="Zoccola D."/>
            <person name="Flot J.-F."/>
            <person name="Tambutte S."/>
            <person name="Allemand D."/>
            <person name="Aranda M."/>
        </authorList>
    </citation>
    <scope>NUCLEOTIDE SEQUENCE [LARGE SCALE GENOMIC DNA]</scope>
</reference>
<dbReference type="FunFam" id="1.20.58.60:FF:000013">
    <property type="entry name" value="Spectrin alpha chain, non-erythrocytic 1"/>
    <property type="match status" value="2"/>
</dbReference>
<dbReference type="STRING" id="50429.A0A2B4S4N9"/>
<keyword evidence="6" id="KW-0963">Cytoplasm</keyword>
<evidence type="ECO:0000256" key="10">
    <source>
        <dbReference type="ARBA" id="ARBA00022837"/>
    </source>
</evidence>
<organism evidence="15 16">
    <name type="scientific">Stylophora pistillata</name>
    <name type="common">Smooth cauliflower coral</name>
    <dbReference type="NCBI Taxonomy" id="50429"/>
    <lineage>
        <taxon>Eukaryota</taxon>
        <taxon>Metazoa</taxon>
        <taxon>Cnidaria</taxon>
        <taxon>Anthozoa</taxon>
        <taxon>Hexacorallia</taxon>
        <taxon>Scleractinia</taxon>
        <taxon>Astrocoeniina</taxon>
        <taxon>Pocilloporidae</taxon>
        <taxon>Stylophora</taxon>
    </lineage>
</organism>
<keyword evidence="7" id="KW-0597">Phosphoprotein</keyword>
<dbReference type="Proteomes" id="UP000225706">
    <property type="component" value="Unassembled WGS sequence"/>
</dbReference>
<dbReference type="GO" id="GO:0005938">
    <property type="term" value="C:cell cortex"/>
    <property type="evidence" value="ECO:0007669"/>
    <property type="project" value="UniProtKB-SubCell"/>
</dbReference>
<dbReference type="SUPFAM" id="SSF47473">
    <property type="entry name" value="EF-hand"/>
    <property type="match status" value="1"/>
</dbReference>
<comment type="subcellular location">
    <subcellularLocation>
        <location evidence="2">Cytoplasm</location>
        <location evidence="2">Cell cortex</location>
    </subcellularLocation>
    <subcellularLocation>
        <location evidence="1">Cytoplasm</location>
        <location evidence="1">Cytoskeleton</location>
    </subcellularLocation>
</comment>
<comment type="caution">
    <text evidence="15">The sequence shown here is derived from an EMBL/GenBank/DDBJ whole genome shotgun (WGS) entry which is preliminary data.</text>
</comment>
<dbReference type="InterPro" id="IPR036028">
    <property type="entry name" value="SH3-like_dom_sf"/>
</dbReference>
<evidence type="ECO:0000256" key="4">
    <source>
        <dbReference type="ARBA" id="ARBA00022443"/>
    </source>
</evidence>
<dbReference type="GO" id="GO:0003779">
    <property type="term" value="F:actin binding"/>
    <property type="evidence" value="ECO:0007669"/>
    <property type="project" value="UniProtKB-KW"/>
</dbReference>
<feature type="coiled-coil region" evidence="13">
    <location>
        <begin position="1863"/>
        <end position="1929"/>
    </location>
</feature>
<feature type="domain" description="EF-hand" evidence="14">
    <location>
        <begin position="2365"/>
        <end position="2400"/>
    </location>
</feature>
<evidence type="ECO:0000256" key="3">
    <source>
        <dbReference type="ARBA" id="ARBA00006826"/>
    </source>
</evidence>
<name>A0A2B4S4N9_STYPI</name>
<dbReference type="SMART" id="SM00150">
    <property type="entry name" value="SPEC"/>
    <property type="match status" value="20"/>
</dbReference>
<evidence type="ECO:0000256" key="1">
    <source>
        <dbReference type="ARBA" id="ARBA00004245"/>
    </source>
</evidence>
<evidence type="ECO:0000256" key="5">
    <source>
        <dbReference type="ARBA" id="ARBA00022467"/>
    </source>
</evidence>
<keyword evidence="11" id="KW-0009">Actin-binding</keyword>
<evidence type="ECO:0000313" key="16">
    <source>
        <dbReference type="Proteomes" id="UP000225706"/>
    </source>
</evidence>
<dbReference type="FunFam" id="1.20.58.60:FF:000007">
    <property type="entry name" value="Spectrin alpha chain non-erythrocytic 1"/>
    <property type="match status" value="2"/>
</dbReference>
<evidence type="ECO:0000256" key="13">
    <source>
        <dbReference type="SAM" id="Coils"/>
    </source>
</evidence>
<evidence type="ECO:0000313" key="15">
    <source>
        <dbReference type="EMBL" id="PFX25664.1"/>
    </source>
</evidence>
<evidence type="ECO:0000256" key="6">
    <source>
        <dbReference type="ARBA" id="ARBA00022490"/>
    </source>
</evidence>
<evidence type="ECO:0000256" key="12">
    <source>
        <dbReference type="ARBA" id="ARBA00023212"/>
    </source>
</evidence>
<proteinExistence type="inferred from homology"/>
<protein>
    <submittedName>
        <fullName evidence="15">Spectrin alpha chain, non-erythrocytic 1</fullName>
    </submittedName>
</protein>
<dbReference type="GO" id="GO:0005856">
    <property type="term" value="C:cytoskeleton"/>
    <property type="evidence" value="ECO:0007669"/>
    <property type="project" value="UniProtKB-SubCell"/>
</dbReference>
<dbReference type="InterPro" id="IPR002048">
    <property type="entry name" value="EF_hand_dom"/>
</dbReference>
<dbReference type="PROSITE" id="PS00018">
    <property type="entry name" value="EF_HAND_1"/>
    <property type="match status" value="2"/>
</dbReference>
<dbReference type="FunFam" id="1.10.238.10:FF:000020">
    <property type="entry name" value="spectrin alpha chain, non-erythrocytic 1"/>
    <property type="match status" value="1"/>
</dbReference>
<dbReference type="FunFam" id="1.20.58.60:FF:000340">
    <property type="entry name" value="Spectrin beta chain"/>
    <property type="match status" value="1"/>
</dbReference>
<dbReference type="Pfam" id="PF00435">
    <property type="entry name" value="Spectrin"/>
    <property type="match status" value="21"/>
</dbReference>
<keyword evidence="10" id="KW-0106">Calcium</keyword>
<keyword evidence="9" id="KW-0677">Repeat</keyword>
<evidence type="ECO:0000256" key="2">
    <source>
        <dbReference type="ARBA" id="ARBA00004544"/>
    </source>
</evidence>
<dbReference type="InterPro" id="IPR018159">
    <property type="entry name" value="Spectrin/alpha-actinin"/>
</dbReference>
<evidence type="ECO:0000259" key="14">
    <source>
        <dbReference type="PROSITE" id="PS50222"/>
    </source>
</evidence>
<feature type="coiled-coil region" evidence="13">
    <location>
        <begin position="1976"/>
        <end position="2003"/>
    </location>
</feature>
<dbReference type="SMART" id="SM01184">
    <property type="entry name" value="efhand_Ca_insen"/>
    <property type="match status" value="1"/>
</dbReference>
<dbReference type="CDD" id="cd00176">
    <property type="entry name" value="SPEC"/>
    <property type="match status" value="10"/>
</dbReference>
<keyword evidence="8" id="KW-0479">Metal-binding</keyword>
<feature type="domain" description="EF-hand" evidence="14">
    <location>
        <begin position="2408"/>
        <end position="2443"/>
    </location>
</feature>
<dbReference type="FunFam" id="1.20.58.60:FF:000006">
    <property type="entry name" value="Spectrin alpha chain, non-erythrocytic 1"/>
    <property type="match status" value="1"/>
</dbReference>
<dbReference type="SUPFAM" id="SSF46966">
    <property type="entry name" value="Spectrin repeat"/>
    <property type="match status" value="17"/>
</dbReference>
<evidence type="ECO:0000256" key="8">
    <source>
        <dbReference type="ARBA" id="ARBA00022723"/>
    </source>
</evidence>
<keyword evidence="16" id="KW-1185">Reference proteome</keyword>
<dbReference type="InterPro" id="IPR014837">
    <property type="entry name" value="EF-hand_Ca_insen"/>
</dbReference>
<dbReference type="InterPro" id="IPR018247">
    <property type="entry name" value="EF_Hand_1_Ca_BS"/>
</dbReference>
<dbReference type="OrthoDB" id="6018565at2759"/>
<feature type="coiled-coil region" evidence="13">
    <location>
        <begin position="1332"/>
        <end position="1391"/>
    </location>
</feature>
<accession>A0A2B4S4N9</accession>
<sequence>MAEVDSRQIAILETVEDIQNRREQVLRRYAEFKEATRLRRQRLEDAKRYHQFKRDADEVEAWINEKLQIACDENYRDPTNLQAILFILIGHLAGKLQKHQAFEAEISAHSNAIVELQENGEGMISESHYASELIRERLDSLIKLWELLLSKSAEKGRMLLFTQKRVHFLHETEEVMSWILEKERLDSLIKLWELLLSKSAEKGRMLLFTQKRVHFLHETEEVMSWILEKEAIATSEEVGRDLEHVEVLQKKFDDFLKDMQANESRVTYINELAHQLGDEGHPDIELISTKQAEVNEAWERLKMLALKRQKRLAGAQQIHSFYRDADETKNWINEKDKVLSSDDYGKDLASVNALLRKHEAIERDLAAVEDKVTALGSESAQLQEAHPESADEIAAKQDEIVTAWGNLKEKSGVRKARLEDSYRLQRFISDYRDHISFINEMKVLIQSDELAKDVASAESLLERHQEHKGYIDASEDGFKKFADDGEELVNSNHYASDEIKEKLTSLETEKMELLELWERRRVQFEQCMELQLFNRDCEHADATMSKQEAFLADDNLGDSLDGVEALIRKHEDFDKSFAAQAEKINSIDEYANRLIDSNHYASDEVRDRRDAIVERRKNIMELSKARRLKLEESRKLQQFERDCDEVKSWITEKLKIAKDESYKDPTNLQGKIQKHQAFEAELNANQSRLDAVDNTGEQLIGDEHYASDQIRERLDELHKLWTYLFERSNDKAFKFDPHTSTEKIEVVNAQADVFAAADHFDAPTIKEKKEILNNRYQQLQAPLLARKAKLQDAERLKRFLHDVEDEEAWIREKEPIASSTNTGRDLTGAQNLSKKHQALMTEIAGHEPRVRAVCDNGVQMIDNGHFAAEEIKEKIDDLDQKWLDFKDKAHVRKGHLDDSLQAHQYLADVAEAESWLKEKEPIVTSDDYGKDEDSAQALLTKHDAIMSDLRAYVTVIDGLREQSQNCKTEIAGHEPRVRAVCDNGVQMIDNGHFAAEEIKEKIDDLDQKWLDFKDKAHVRKGHLDDSLQAHQYLADVAEAESWLKEKEPIVTSDDYGKDEDSAQALLTKHDAIMSDLRAYVTVIDGLREQSQNCKPSAHVTDISDKECVVALYDYQEKTAREDWWKVETNDRQGFVPAAYVKRIDSHKASQELLSQAPEVDTVANRQQALDDKYQDLMDKGEERKRKLEDSIQRYSVLRDAHELESWINDKEAIVTSEEVGKDYEHVEAQQKKFDDFEKDMISKEVRIRELTLLAEKLKVEHYTEYEMIREMIERLNQKWTNLKIMSEQRKENLDNAQEIQKFHRDADDTKAWISEKDTALSTSDYGRDLASVQALQRKHEVLERDLAALEEKVRELNVEAAKLTSSHPNAAQDIEWKRHELEEAWANLREQAAARRGKLSDSSDYFHFLNEFRDLTSWINGIMALVTSDELAKDVASAEALLDRHQEHRAEIDARDSEFQSFEDFGKKLLDKEHYASPDIREKLETMATEREELEKAWASRKQRLDECLELQLFNRDAEQLEQWMATREAIIQSEDVGEAAEGAEALIKKHEDFTKTLAVQDVKISALKDNADRLIDNSHYDSPAIAERIAAVLARWATLKAALVERRSKLGESKTIQQFSRDAEDIEAWVSEKLQTVLDDSYKDPTNLQSKFQKHQAFEAEVSANQERVLETINLAEGLIEQRKCAGSEEIVKERITKLQQQWEYLVQKSNEKSQHLKESNQQQQFNTNVKELDFWLGEVEASLSHDDYGRDLASVQNLIKKHQLVEADIAAHEDRITDLQAQTQHFAEVGHFDADSLQDKSRIIAERYDKVKDMAADRHKMLDESNALHQFYRDVDDEESWVKEKKLLTSSEDYGKDLTGVQNLRKKHQRLEAELNTHEARIQAVLLCGRKFIDEGHSSSDEIKVRCDQLQENWDELKNLAEQRQHKLDESLEYQQFSANVGEEESWINEKNTLVGSDDYGDTLAAVQGLLKKHEAFETDLEVHRERVQDIEEAGNKLIEKSKLAELERMASYRKSKLNDNSAFLQFNWKADVVESWIGDKEGIARSDELGRDLSSVQTLFTKQETFDSGLQAFENEGIARVTVLKDELVQSQHEQSPAIIKRHDDLIRRWEQLLEDSRTRKERLQHAQDQYKKVEDLFLLFAKKASAFNSWFENAEEDLTDPVRCNSVEEIRALQDGHTQFRASLDQAEDDIMMLRKLDRQIKSYNVSINPYTWFTMEALEDTWENLQKIIEEREDDLRKEAQRQEYNDNLRQEFAQAANSFHAWLSDTRVAMVDGQGDLEDQLAEVKKKSAEIADRKEDLRILEDLGAQMEEALILDNKYTEHSTVDLAQQWDQLDQLAMRMKHNLEQQIQARNTTGVSEDTLKEFTIMFKHFDKDKTGYLDHQEFKSCLRSLGYDLSIVEEGEEDPEFQSILRTVDPNGDGVVSMGEYMAFMISRETENVGSSQEVINAFKALTDGGKRLYVTEAELYQSLTKEQADFCIDRMNPYVDDKGREVPGAYDYKTFCEELFSSS</sequence>
<feature type="coiled-coil region" evidence="13">
    <location>
        <begin position="1757"/>
        <end position="1784"/>
    </location>
</feature>
<dbReference type="SUPFAM" id="SSF50044">
    <property type="entry name" value="SH3-domain"/>
    <property type="match status" value="1"/>
</dbReference>
<dbReference type="FunFam" id="1.20.58.60:FF:000078">
    <property type="entry name" value="Spectrin alpha chain, non-erythrocytic 1"/>
    <property type="match status" value="1"/>
</dbReference>
<gene>
    <name evidence="15" type="primary">Sptan1</name>
    <name evidence="15" type="ORF">AWC38_SpisGene9675</name>
</gene>
<comment type="similarity">
    <text evidence="3">Belongs to the spectrin family.</text>
</comment>
<dbReference type="InterPro" id="IPR002017">
    <property type="entry name" value="Spectrin_repeat"/>
</dbReference>
<dbReference type="Pfam" id="PF13499">
    <property type="entry name" value="EF-hand_7"/>
    <property type="match status" value="1"/>
</dbReference>
<dbReference type="Gene3D" id="1.10.238.10">
    <property type="entry name" value="EF-hand"/>
    <property type="match status" value="2"/>
</dbReference>
<dbReference type="EMBL" id="LSMT01000145">
    <property type="protein sequence ID" value="PFX25664.1"/>
    <property type="molecule type" value="Genomic_DNA"/>
</dbReference>
<dbReference type="PANTHER" id="PTHR11915">
    <property type="entry name" value="SPECTRIN/FILAMIN RELATED CYTOSKELETAL PROTEIN"/>
    <property type="match status" value="1"/>
</dbReference>
<dbReference type="SMART" id="SM00054">
    <property type="entry name" value="EFh"/>
    <property type="match status" value="2"/>
</dbReference>
<evidence type="ECO:0000256" key="7">
    <source>
        <dbReference type="ARBA" id="ARBA00022553"/>
    </source>
</evidence>
<keyword evidence="5" id="KW-0117">Actin capping</keyword>
<keyword evidence="12" id="KW-0206">Cytoskeleton</keyword>
<dbReference type="Gene3D" id="1.20.58.60">
    <property type="match status" value="20"/>
</dbReference>
<evidence type="ECO:0000256" key="11">
    <source>
        <dbReference type="ARBA" id="ARBA00023203"/>
    </source>
</evidence>
<dbReference type="GO" id="GO:0005509">
    <property type="term" value="F:calcium ion binding"/>
    <property type="evidence" value="ECO:0007669"/>
    <property type="project" value="InterPro"/>
</dbReference>
<dbReference type="FunFam" id="1.20.58.60:FF:000020">
    <property type="entry name" value="Spectrin alpha chain, non-erythrocytic 1"/>
    <property type="match status" value="6"/>
</dbReference>
<dbReference type="FunFam" id="1.20.58.60:FF:000017">
    <property type="entry name" value="Spectrin alpha chain, non-erythrocytic 1"/>
    <property type="match status" value="1"/>
</dbReference>
<dbReference type="Gene3D" id="2.30.30.40">
    <property type="entry name" value="SH3 Domains"/>
    <property type="match status" value="1"/>
</dbReference>
<dbReference type="GO" id="GO:0051693">
    <property type="term" value="P:actin filament capping"/>
    <property type="evidence" value="ECO:0007669"/>
    <property type="project" value="UniProtKB-KW"/>
</dbReference>
<keyword evidence="4" id="KW-0728">SH3 domain</keyword>